<accession>A0A2P8DVY9</accession>
<dbReference type="AlphaFoldDB" id="A0A2P8DVY9"/>
<sequence>MSTPPPQTVQALEAEVRQLDRARRALEHALAHARRADERSAADLAAARTRIVDATHRSVPAADDAGIPQRVADAVERAFAAAMRALHERWDRICETIRRALERTAGTLAEKDRTLRRLDDARSRRRSAAG</sequence>
<dbReference type="Proteomes" id="UP000243528">
    <property type="component" value="Unassembled WGS sequence"/>
</dbReference>
<keyword evidence="1" id="KW-0175">Coiled coil</keyword>
<evidence type="ECO:0008006" key="4">
    <source>
        <dbReference type="Google" id="ProtNLM"/>
    </source>
</evidence>
<evidence type="ECO:0000256" key="1">
    <source>
        <dbReference type="SAM" id="Coils"/>
    </source>
</evidence>
<protein>
    <recommendedName>
        <fullName evidence="4">Excreted virulence factor EspC (Type VII ESX diderm)</fullName>
    </recommendedName>
</protein>
<feature type="coiled-coil region" evidence="1">
    <location>
        <begin position="9"/>
        <end position="39"/>
    </location>
</feature>
<evidence type="ECO:0000313" key="3">
    <source>
        <dbReference type="Proteomes" id="UP000243528"/>
    </source>
</evidence>
<gene>
    <name evidence="2" type="ORF">CLV30_11491</name>
</gene>
<reference evidence="2 3" key="1">
    <citation type="submission" date="2018-03" db="EMBL/GenBank/DDBJ databases">
        <title>Genomic Encyclopedia of Archaeal and Bacterial Type Strains, Phase II (KMG-II): from individual species to whole genera.</title>
        <authorList>
            <person name="Goeker M."/>
        </authorList>
    </citation>
    <scope>NUCLEOTIDE SEQUENCE [LARGE SCALE GENOMIC DNA]</scope>
    <source>
        <strain evidence="2 3">DSM 45211</strain>
    </source>
</reference>
<dbReference type="RefSeq" id="WP_129710880.1">
    <property type="nucleotide sequence ID" value="NZ_ML142899.1"/>
</dbReference>
<dbReference type="EMBL" id="PYGE01000014">
    <property type="protein sequence ID" value="PSL01361.1"/>
    <property type="molecule type" value="Genomic_DNA"/>
</dbReference>
<proteinExistence type="predicted"/>
<organism evidence="2 3">
    <name type="scientific">Haloactinopolyspora alba</name>
    <dbReference type="NCBI Taxonomy" id="648780"/>
    <lineage>
        <taxon>Bacteria</taxon>
        <taxon>Bacillati</taxon>
        <taxon>Actinomycetota</taxon>
        <taxon>Actinomycetes</taxon>
        <taxon>Jiangellales</taxon>
        <taxon>Jiangellaceae</taxon>
        <taxon>Haloactinopolyspora</taxon>
    </lineage>
</organism>
<keyword evidence="3" id="KW-1185">Reference proteome</keyword>
<comment type="caution">
    <text evidence="2">The sequence shown here is derived from an EMBL/GenBank/DDBJ whole genome shotgun (WGS) entry which is preliminary data.</text>
</comment>
<evidence type="ECO:0000313" key="2">
    <source>
        <dbReference type="EMBL" id="PSL01361.1"/>
    </source>
</evidence>
<name>A0A2P8DVY9_9ACTN</name>